<name>A0AAX4L452_9CREN</name>
<dbReference type="AlphaFoldDB" id="A0AAX4L452"/>
<dbReference type="InterPro" id="IPR051354">
    <property type="entry name" value="Transposase_27_IS1"/>
</dbReference>
<keyword evidence="2" id="KW-1185">Reference proteome</keyword>
<protein>
    <submittedName>
        <fullName evidence="1">IS1 family transposase</fullName>
    </submittedName>
</protein>
<evidence type="ECO:0000313" key="2">
    <source>
        <dbReference type="Proteomes" id="UP001432202"/>
    </source>
</evidence>
<dbReference type="GeneID" id="89336323"/>
<dbReference type="Gene3D" id="1.10.10.10">
    <property type="entry name" value="Winged helix-like DNA-binding domain superfamily/Winged helix DNA-binding domain"/>
    <property type="match status" value="1"/>
</dbReference>
<organism evidence="1 2">
    <name type="scientific">Sulfolobus tengchongensis</name>
    <dbReference type="NCBI Taxonomy" id="207809"/>
    <lineage>
        <taxon>Archaea</taxon>
        <taxon>Thermoproteota</taxon>
        <taxon>Thermoprotei</taxon>
        <taxon>Sulfolobales</taxon>
        <taxon>Sulfolobaceae</taxon>
        <taxon>Sulfolobus</taxon>
    </lineage>
</organism>
<gene>
    <name evidence="1" type="ORF">V6M85_06105</name>
</gene>
<dbReference type="SUPFAM" id="SSF46689">
    <property type="entry name" value="Homeodomain-like"/>
    <property type="match status" value="1"/>
</dbReference>
<dbReference type="Proteomes" id="UP001432202">
    <property type="component" value="Chromosome"/>
</dbReference>
<dbReference type="EMBL" id="CP146016">
    <property type="protein sequence ID" value="WWQ61642.1"/>
    <property type="molecule type" value="Genomic_DNA"/>
</dbReference>
<dbReference type="RefSeq" id="WP_338604295.1">
    <property type="nucleotide sequence ID" value="NZ_CP146016.1"/>
</dbReference>
<dbReference type="PANTHER" id="PTHR33293">
    <property type="entry name" value="INSERTION ELEMENT IS1 1 PROTEIN INSB-RELATED"/>
    <property type="match status" value="1"/>
</dbReference>
<accession>A0AAX4L452</accession>
<dbReference type="PANTHER" id="PTHR33293:SF1">
    <property type="entry name" value="INSERTION ELEMENT IS1 1 PROTEIN INSB-RELATED"/>
    <property type="match status" value="1"/>
</dbReference>
<evidence type="ECO:0000313" key="1">
    <source>
        <dbReference type="EMBL" id="WWQ61642.1"/>
    </source>
</evidence>
<reference evidence="1 2" key="1">
    <citation type="submission" date="2024-02" db="EMBL/GenBank/DDBJ databases">
        <title>STSV induces naive adaptation in Sulfolobus.</title>
        <authorList>
            <person name="Xiang X."/>
            <person name="Song M."/>
        </authorList>
    </citation>
    <scope>NUCLEOTIDE SEQUENCE [LARGE SCALE GENOMIC DNA]</scope>
    <source>
        <strain evidence="1 2">RT2</strain>
    </source>
</reference>
<dbReference type="NCBIfam" id="NF033558">
    <property type="entry name" value="transpos_IS1"/>
    <property type="match status" value="1"/>
</dbReference>
<dbReference type="InterPro" id="IPR009057">
    <property type="entry name" value="Homeodomain-like_sf"/>
</dbReference>
<dbReference type="Pfam" id="PF13384">
    <property type="entry name" value="HTH_23"/>
    <property type="match status" value="1"/>
</dbReference>
<dbReference type="InterPro" id="IPR036388">
    <property type="entry name" value="WH-like_DNA-bd_sf"/>
</dbReference>
<sequence length="244" mass="28429">MGKRGRKPVYREITCPSCGSNHVVKKGKVRGKQEYLCRNCGRQFLEGAKHRYDKSVREKALEMYSNGMSMRAISRVLQVPLGTVFTWIKRYGKKKYEKIVELWSKARNVVGEGVKVVDEMWTYLKRNKKAFYKWVFTGFVFSSKGMYVSFSVGDRDEKAFNGLRQYLPEKGTWVTDDYNLYFLLPQHTVVSPVNPNESLHSSLRDRLVRFKRATKAINRSLEIMKYSLALVLWERGLVPEFVPS</sequence>
<proteinExistence type="predicted"/>